<feature type="domain" description="Flavodoxin-like fold" evidence="2">
    <location>
        <begin position="1"/>
        <end position="164"/>
    </location>
</feature>
<proteinExistence type="predicted"/>
<accession>A0ABZ0Q417</accession>
<dbReference type="EMBL" id="CP104778">
    <property type="protein sequence ID" value="WPC21697.1"/>
    <property type="molecule type" value="Genomic_DNA"/>
</dbReference>
<dbReference type="Pfam" id="PF02525">
    <property type="entry name" value="Flavodoxin_2"/>
    <property type="match status" value="1"/>
</dbReference>
<dbReference type="InterPro" id="IPR003680">
    <property type="entry name" value="Flavodoxin_fold"/>
</dbReference>
<evidence type="ECO:0000259" key="2">
    <source>
        <dbReference type="Pfam" id="PF02525"/>
    </source>
</evidence>
<dbReference type="PANTHER" id="PTHR47307">
    <property type="entry name" value="GLUTATHIONE-REGULATED POTASSIUM-EFFLUX SYSTEM ANCILLARY PROTEIN KEFG"/>
    <property type="match status" value="1"/>
</dbReference>
<sequence>MKTLIIVAHPNLVDSGTQKFLKTSLSKMDSVTWHVLNQGSFDVASEQRLLREHDRIIFQFPLYWYSAPAILKQWEDDVLTRNFVYGTEHALANKELGIVVSTGDRQKGFVAGGEEQFTLSELLRPYQALAYKAQMTYLQPFPIFQFAYLSEKDKQRLVASYQQYITNPDFESFHGQELWFEQQLADKISKTKDSSNSQKLAQILSVIQDNRENLEELGWTLSMIKDDEDE</sequence>
<dbReference type="RefSeq" id="WP_063698645.1">
    <property type="nucleotide sequence ID" value="NZ_BBIM01000046.1"/>
</dbReference>
<gene>
    <name evidence="3" type="ORF">N6G96_00290</name>
</gene>
<protein>
    <submittedName>
        <fullName evidence="3">NAD(P)H-dependent oxidoreductase</fullName>
    </submittedName>
</protein>
<evidence type="ECO:0000313" key="4">
    <source>
        <dbReference type="Proteomes" id="UP001302696"/>
    </source>
</evidence>
<evidence type="ECO:0000313" key="3">
    <source>
        <dbReference type="EMBL" id="WPC21697.1"/>
    </source>
</evidence>
<dbReference type="InterPro" id="IPR046980">
    <property type="entry name" value="KefG/KefF"/>
</dbReference>
<dbReference type="Gene3D" id="3.40.50.360">
    <property type="match status" value="1"/>
</dbReference>
<keyword evidence="1" id="KW-0560">Oxidoreductase</keyword>
<name>A0ABZ0Q417_9LACO</name>
<dbReference type="InterPro" id="IPR029039">
    <property type="entry name" value="Flavoprotein-like_sf"/>
</dbReference>
<organism evidence="3 4">
    <name type="scientific">Pediococcus inopinatus</name>
    <dbReference type="NCBI Taxonomy" id="114090"/>
    <lineage>
        <taxon>Bacteria</taxon>
        <taxon>Bacillati</taxon>
        <taxon>Bacillota</taxon>
        <taxon>Bacilli</taxon>
        <taxon>Lactobacillales</taxon>
        <taxon>Lactobacillaceae</taxon>
        <taxon>Pediococcus</taxon>
    </lineage>
</organism>
<reference evidence="4" key="1">
    <citation type="submission" date="2024-06" db="EMBL/GenBank/DDBJ databases">
        <authorList>
            <person name="Chang H.C."/>
            <person name="Mun S.Y."/>
        </authorList>
    </citation>
    <scope>NUCLEOTIDE SEQUENCE [LARGE SCALE GENOMIC DNA]</scope>
    <source>
        <strain evidence="4">KT1</strain>
    </source>
</reference>
<evidence type="ECO:0000256" key="1">
    <source>
        <dbReference type="ARBA" id="ARBA00023002"/>
    </source>
</evidence>
<dbReference type="Proteomes" id="UP001302696">
    <property type="component" value="Chromosome"/>
</dbReference>
<dbReference type="SUPFAM" id="SSF52218">
    <property type="entry name" value="Flavoproteins"/>
    <property type="match status" value="1"/>
</dbReference>
<keyword evidence="4" id="KW-1185">Reference proteome</keyword>
<dbReference type="PANTHER" id="PTHR47307:SF1">
    <property type="entry name" value="GLUTATHIONE-REGULATED POTASSIUM-EFFLUX SYSTEM ANCILLARY PROTEIN KEFG"/>
    <property type="match status" value="1"/>
</dbReference>